<dbReference type="CDD" id="cd13131">
    <property type="entry name" value="MATE_NorM_like"/>
    <property type="match status" value="1"/>
</dbReference>
<evidence type="ECO:0000256" key="2">
    <source>
        <dbReference type="ARBA" id="ARBA00004651"/>
    </source>
</evidence>
<evidence type="ECO:0000256" key="7">
    <source>
        <dbReference type="ARBA" id="ARBA00022475"/>
    </source>
</evidence>
<feature type="transmembrane region" description="Helical" evidence="13">
    <location>
        <begin position="50"/>
        <end position="69"/>
    </location>
</feature>
<feature type="transmembrane region" description="Helical" evidence="13">
    <location>
        <begin position="383"/>
        <end position="402"/>
    </location>
</feature>
<evidence type="ECO:0000256" key="6">
    <source>
        <dbReference type="ARBA" id="ARBA00022449"/>
    </source>
</evidence>
<reference evidence="15" key="1">
    <citation type="journal article" date="2019" name="Int. J. Syst. Evol. Microbiol.">
        <title>The Global Catalogue of Microorganisms (GCM) 10K type strain sequencing project: providing services to taxonomists for standard genome sequencing and annotation.</title>
        <authorList>
            <consortium name="The Broad Institute Genomics Platform"/>
            <consortium name="The Broad Institute Genome Sequencing Center for Infectious Disease"/>
            <person name="Wu L."/>
            <person name="Ma J."/>
        </authorList>
    </citation>
    <scope>NUCLEOTIDE SEQUENCE [LARGE SCALE GENOMIC DNA]</scope>
    <source>
        <strain evidence="15">CCUG 59778</strain>
    </source>
</reference>
<feature type="transmembrane region" description="Helical" evidence="13">
    <location>
        <begin position="235"/>
        <end position="260"/>
    </location>
</feature>
<keyword evidence="11 13" id="KW-0472">Membrane</keyword>
<dbReference type="PIRSF" id="PIRSF006603">
    <property type="entry name" value="DinF"/>
    <property type="match status" value="1"/>
</dbReference>
<dbReference type="InterPro" id="IPR002528">
    <property type="entry name" value="MATE_fam"/>
</dbReference>
<dbReference type="RefSeq" id="WP_378156028.1">
    <property type="nucleotide sequence ID" value="NZ_JBHSEC010000019.1"/>
</dbReference>
<evidence type="ECO:0000256" key="10">
    <source>
        <dbReference type="ARBA" id="ARBA00023065"/>
    </source>
</evidence>
<evidence type="ECO:0000256" key="12">
    <source>
        <dbReference type="ARBA" id="ARBA00031636"/>
    </source>
</evidence>
<keyword evidence="8 13" id="KW-0812">Transmembrane</keyword>
<evidence type="ECO:0000256" key="11">
    <source>
        <dbReference type="ARBA" id="ARBA00023136"/>
    </source>
</evidence>
<sequence length="448" mass="49150">MKNKWSKMISIIFPILITQVAMNLISFFDVFMSSRYGTDDLAGVSIGSSIWLPVYTGLAGILLSVSPLVAQLSGAKNKKEVRFTVQQGIYVAIGLALIVFILLQLISHAFLVRMDLEPAVIRIASEYLFSMSFGLFPLFIYSTIRSYIDALGMTRVTMFITLMSAPINVLFNYLFIFGKFGFPELGGVGAGVASAITYWLILGISLWILRTMPTFSEYQILNGWSKVSFGKMKEIITLGIPIGISILAEVSIFSAVTLMMGKYGTEIISAHQIAMNFTSLLYMVPLSVSMGATILVGHEVGAKRYHDAKQYSWMGVTAAVVFSFFSIAILLLFRGQIASLYSSDQAVVSLAIQFFVFAALFQLSDAIQAPVQGALRGYKDVNVTFIMAIISYWIIGLPTGYLLSEYTDLGPFGYWIGLITGLTIGAATLSGRLLRLQAKRKSNDSVQA</sequence>
<gene>
    <name evidence="14" type="ORF">ACFOZY_12715</name>
</gene>
<feature type="transmembrane region" description="Helical" evidence="13">
    <location>
        <begin position="12"/>
        <end position="30"/>
    </location>
</feature>
<feature type="transmembrane region" description="Helical" evidence="13">
    <location>
        <begin position="188"/>
        <end position="209"/>
    </location>
</feature>
<keyword evidence="15" id="KW-1185">Reference proteome</keyword>
<evidence type="ECO:0000256" key="4">
    <source>
        <dbReference type="ARBA" id="ARBA00020268"/>
    </source>
</evidence>
<comment type="caution">
    <text evidence="14">The sequence shown here is derived from an EMBL/GenBank/DDBJ whole genome shotgun (WGS) entry which is preliminary data.</text>
</comment>
<feature type="transmembrane region" description="Helical" evidence="13">
    <location>
        <begin position="345"/>
        <end position="363"/>
    </location>
</feature>
<keyword evidence="10" id="KW-0406">Ion transport</keyword>
<proteinExistence type="inferred from homology"/>
<feature type="transmembrane region" description="Helical" evidence="13">
    <location>
        <begin position="414"/>
        <end position="434"/>
    </location>
</feature>
<keyword evidence="7" id="KW-1003">Cell membrane</keyword>
<comment type="function">
    <text evidence="1">Multidrug efflux pump.</text>
</comment>
<feature type="transmembrane region" description="Helical" evidence="13">
    <location>
        <begin position="127"/>
        <end position="144"/>
    </location>
</feature>
<dbReference type="Proteomes" id="UP001595817">
    <property type="component" value="Unassembled WGS sequence"/>
</dbReference>
<feature type="transmembrane region" description="Helical" evidence="13">
    <location>
        <begin position="156"/>
        <end position="176"/>
    </location>
</feature>
<organism evidence="14 15">
    <name type="scientific">Chungangia koreensis</name>
    <dbReference type="NCBI Taxonomy" id="752657"/>
    <lineage>
        <taxon>Bacteria</taxon>
        <taxon>Bacillati</taxon>
        <taxon>Bacillota</taxon>
        <taxon>Bacilli</taxon>
        <taxon>Lactobacillales</taxon>
        <taxon>Chungangia</taxon>
    </lineage>
</organism>
<dbReference type="InterPro" id="IPR048279">
    <property type="entry name" value="MdtK-like"/>
</dbReference>
<dbReference type="InterPro" id="IPR050222">
    <property type="entry name" value="MATE_MdtK"/>
</dbReference>
<keyword evidence="6" id="KW-0050">Antiport</keyword>
<feature type="transmembrane region" description="Helical" evidence="13">
    <location>
        <begin position="313"/>
        <end position="333"/>
    </location>
</feature>
<evidence type="ECO:0000256" key="5">
    <source>
        <dbReference type="ARBA" id="ARBA00022448"/>
    </source>
</evidence>
<name>A0ABV8X862_9LACT</name>
<accession>A0ABV8X862</accession>
<dbReference type="Pfam" id="PF01554">
    <property type="entry name" value="MatE"/>
    <property type="match status" value="2"/>
</dbReference>
<comment type="subcellular location">
    <subcellularLocation>
        <location evidence="2">Cell membrane</location>
        <topology evidence="2">Multi-pass membrane protein</topology>
    </subcellularLocation>
</comment>
<protein>
    <recommendedName>
        <fullName evidence="4">Probable multidrug resistance protein NorM</fullName>
    </recommendedName>
    <alternativeName>
        <fullName evidence="12">Multidrug-efflux transporter</fullName>
    </alternativeName>
</protein>
<evidence type="ECO:0000256" key="13">
    <source>
        <dbReference type="SAM" id="Phobius"/>
    </source>
</evidence>
<feature type="transmembrane region" description="Helical" evidence="13">
    <location>
        <begin position="89"/>
        <end position="107"/>
    </location>
</feature>
<evidence type="ECO:0000256" key="8">
    <source>
        <dbReference type="ARBA" id="ARBA00022692"/>
    </source>
</evidence>
<evidence type="ECO:0000313" key="15">
    <source>
        <dbReference type="Proteomes" id="UP001595817"/>
    </source>
</evidence>
<keyword evidence="9 13" id="KW-1133">Transmembrane helix</keyword>
<evidence type="ECO:0000256" key="3">
    <source>
        <dbReference type="ARBA" id="ARBA00010199"/>
    </source>
</evidence>
<feature type="transmembrane region" description="Helical" evidence="13">
    <location>
        <begin position="280"/>
        <end position="301"/>
    </location>
</feature>
<evidence type="ECO:0000256" key="1">
    <source>
        <dbReference type="ARBA" id="ARBA00003408"/>
    </source>
</evidence>
<evidence type="ECO:0000256" key="9">
    <source>
        <dbReference type="ARBA" id="ARBA00022989"/>
    </source>
</evidence>
<evidence type="ECO:0000313" key="14">
    <source>
        <dbReference type="EMBL" id="MFC4411284.1"/>
    </source>
</evidence>
<dbReference type="EMBL" id="JBHSEC010000019">
    <property type="protein sequence ID" value="MFC4411284.1"/>
    <property type="molecule type" value="Genomic_DNA"/>
</dbReference>
<dbReference type="NCBIfam" id="TIGR00797">
    <property type="entry name" value="matE"/>
    <property type="match status" value="1"/>
</dbReference>
<dbReference type="PANTHER" id="PTHR43298">
    <property type="entry name" value="MULTIDRUG RESISTANCE PROTEIN NORM-RELATED"/>
    <property type="match status" value="1"/>
</dbReference>
<dbReference type="PANTHER" id="PTHR43298:SF2">
    <property type="entry name" value="FMN_FAD EXPORTER YEEO-RELATED"/>
    <property type="match status" value="1"/>
</dbReference>
<comment type="similarity">
    <text evidence="3">Belongs to the multi antimicrobial extrusion (MATE) (TC 2.A.66.1) family.</text>
</comment>
<keyword evidence="5" id="KW-0813">Transport</keyword>